<organism evidence="2 3">
    <name type="scientific">Micromonospora thermarum</name>
    <dbReference type="NCBI Taxonomy" id="2720024"/>
    <lineage>
        <taxon>Bacteria</taxon>
        <taxon>Bacillati</taxon>
        <taxon>Actinomycetota</taxon>
        <taxon>Actinomycetes</taxon>
        <taxon>Micromonosporales</taxon>
        <taxon>Micromonosporaceae</taxon>
        <taxon>Micromonospora</taxon>
    </lineage>
</organism>
<keyword evidence="1" id="KW-1133">Transmembrane helix</keyword>
<keyword evidence="3" id="KW-1185">Reference proteome</keyword>
<dbReference type="RefSeq" id="WP_168003111.1">
    <property type="nucleotide sequence ID" value="NZ_JAATEO010000028.1"/>
</dbReference>
<accession>A0ABX0ZBZ6</accession>
<evidence type="ECO:0000313" key="2">
    <source>
        <dbReference type="EMBL" id="NJP34762.1"/>
    </source>
</evidence>
<name>A0ABX0ZBZ6_9ACTN</name>
<comment type="caution">
    <text evidence="2">The sequence shown here is derived from an EMBL/GenBank/DDBJ whole genome shotgun (WGS) entry which is preliminary data.</text>
</comment>
<gene>
    <name evidence="2" type="ORF">HCJ94_22955</name>
</gene>
<keyword evidence="1" id="KW-0812">Transmembrane</keyword>
<reference evidence="2 3" key="1">
    <citation type="submission" date="2020-03" db="EMBL/GenBank/DDBJ databases">
        <title>WGS of actinomycetes isolated from Thailand.</title>
        <authorList>
            <person name="Thawai C."/>
        </authorList>
    </citation>
    <scope>NUCLEOTIDE SEQUENCE [LARGE SCALE GENOMIC DNA]</scope>
    <source>
        <strain evidence="2 3">HSS6-12</strain>
    </source>
</reference>
<evidence type="ECO:0000313" key="3">
    <source>
        <dbReference type="Proteomes" id="UP000783871"/>
    </source>
</evidence>
<dbReference type="EMBL" id="JAATEO010000028">
    <property type="protein sequence ID" value="NJP34762.1"/>
    <property type="molecule type" value="Genomic_DNA"/>
</dbReference>
<feature type="transmembrane region" description="Helical" evidence="1">
    <location>
        <begin position="7"/>
        <end position="27"/>
    </location>
</feature>
<dbReference type="Proteomes" id="UP000783871">
    <property type="component" value="Unassembled WGS sequence"/>
</dbReference>
<keyword evidence="1" id="KW-0472">Membrane</keyword>
<evidence type="ECO:0008006" key="4">
    <source>
        <dbReference type="Google" id="ProtNLM"/>
    </source>
</evidence>
<proteinExistence type="predicted"/>
<sequence>MQVRTRAAVAGGVVVVLVAVVGLFVVLRQFGDGLTLPLAARTCTVQADGEVALDADQMANAATIAAIGIQRGMPERAVVVALATAYQESGLRNLAGGDRDSVGLFQQRPSQGWGTPTQVRDPRYAANKFYAALAKVRGWERMRVTDAAQKVQRSAFPEAYQRWADESEVLTRALLAHATGAVACTVGDSPLRRGAAATAALTQGLALDWGLATTAAAVSLTGLTVTPDDERGGWRYAHWLVSHAEDNGVRLVRFGDRQWTAEKGTWERVTGAKPADARVVAEVFAAT</sequence>
<protein>
    <recommendedName>
        <fullName evidence="4">Heavy metal transporter</fullName>
    </recommendedName>
</protein>
<evidence type="ECO:0000256" key="1">
    <source>
        <dbReference type="SAM" id="Phobius"/>
    </source>
</evidence>